<evidence type="ECO:0000313" key="2">
    <source>
        <dbReference type="EMBL" id="MBB5778320.1"/>
    </source>
</evidence>
<dbReference type="InterPro" id="IPR042099">
    <property type="entry name" value="ANL_N_sf"/>
</dbReference>
<name>A0A7W9G6V0_9ACTN</name>
<organism evidence="2 3">
    <name type="scientific">Nonomuraea jabiensis</name>
    <dbReference type="NCBI Taxonomy" id="882448"/>
    <lineage>
        <taxon>Bacteria</taxon>
        <taxon>Bacillati</taxon>
        <taxon>Actinomycetota</taxon>
        <taxon>Actinomycetes</taxon>
        <taxon>Streptosporangiales</taxon>
        <taxon>Streptosporangiaceae</taxon>
        <taxon>Nonomuraea</taxon>
    </lineage>
</organism>
<dbReference type="SUPFAM" id="SSF56801">
    <property type="entry name" value="Acetyl-CoA synthetase-like"/>
    <property type="match status" value="1"/>
</dbReference>
<dbReference type="RefSeq" id="WP_185071767.1">
    <property type="nucleotide sequence ID" value="NZ_JACHMB010000001.1"/>
</dbReference>
<sequence>MPGCNRYICPEAGLGLGTRADDPPEDAEVRAGRPRDGVDVSIRNAGGRVLSDEGEGEVLLRSEAVMNGYVGKNTDHAVFA</sequence>
<dbReference type="EMBL" id="JACHMB010000001">
    <property type="protein sequence ID" value="MBB5778320.1"/>
    <property type="molecule type" value="Genomic_DNA"/>
</dbReference>
<dbReference type="Proteomes" id="UP000579153">
    <property type="component" value="Unassembled WGS sequence"/>
</dbReference>
<feature type="compositionally biased region" description="Basic and acidic residues" evidence="1">
    <location>
        <begin position="19"/>
        <end position="35"/>
    </location>
</feature>
<protein>
    <submittedName>
        <fullName evidence="2">Long-subunit acyl-CoA synthetase (AMP-forming)</fullName>
    </submittedName>
</protein>
<proteinExistence type="predicted"/>
<dbReference type="AlphaFoldDB" id="A0A7W9G6V0"/>
<gene>
    <name evidence="2" type="ORF">HD596_005076</name>
</gene>
<feature type="region of interest" description="Disordered" evidence="1">
    <location>
        <begin position="13"/>
        <end position="35"/>
    </location>
</feature>
<dbReference type="Gene3D" id="3.40.50.12780">
    <property type="entry name" value="N-terminal domain of ligase-like"/>
    <property type="match status" value="1"/>
</dbReference>
<reference evidence="2 3" key="1">
    <citation type="submission" date="2020-08" db="EMBL/GenBank/DDBJ databases">
        <title>Sequencing the genomes of 1000 actinobacteria strains.</title>
        <authorList>
            <person name="Klenk H.-P."/>
        </authorList>
    </citation>
    <scope>NUCLEOTIDE SEQUENCE [LARGE SCALE GENOMIC DNA]</scope>
    <source>
        <strain evidence="2 3">DSM 45507</strain>
    </source>
</reference>
<comment type="caution">
    <text evidence="2">The sequence shown here is derived from an EMBL/GenBank/DDBJ whole genome shotgun (WGS) entry which is preliminary data.</text>
</comment>
<keyword evidence="3" id="KW-1185">Reference proteome</keyword>
<accession>A0A7W9G6V0</accession>
<evidence type="ECO:0000313" key="3">
    <source>
        <dbReference type="Proteomes" id="UP000579153"/>
    </source>
</evidence>
<evidence type="ECO:0000256" key="1">
    <source>
        <dbReference type="SAM" id="MobiDB-lite"/>
    </source>
</evidence>